<accession>A0A1G9A0X9</accession>
<sequence>MKWTLAQLRKFHDEVIKFDDDLKIENLTDRKDILSVERLNVKGEIFVRSRQFNVQIYIDTIINMLDSRTSEDIQVPLQIESLEIFDETVHEDDDLDENVHPVIHTLDLEPVIRELIIVNLPTAYTTSDEPLGSGKDWEVIDEDEFAHESEEKTDPRLEKLKALLDSDEEKED</sequence>
<dbReference type="OrthoDB" id="9790372at2"/>
<proteinExistence type="predicted"/>
<evidence type="ECO:0008006" key="4">
    <source>
        <dbReference type="Google" id="ProtNLM"/>
    </source>
</evidence>
<organism evidence="2 3">
    <name type="scientific">Lacicoccus qingdaonensis</name>
    <dbReference type="NCBI Taxonomy" id="576118"/>
    <lineage>
        <taxon>Bacteria</taxon>
        <taxon>Bacillati</taxon>
        <taxon>Bacillota</taxon>
        <taxon>Bacilli</taxon>
        <taxon>Bacillales</taxon>
        <taxon>Salinicoccaceae</taxon>
        <taxon>Lacicoccus</taxon>
    </lineage>
</organism>
<dbReference type="RefSeq" id="WP_092983621.1">
    <property type="nucleotide sequence ID" value="NZ_FNFY01000001.1"/>
</dbReference>
<evidence type="ECO:0000256" key="1">
    <source>
        <dbReference type="SAM" id="MobiDB-lite"/>
    </source>
</evidence>
<dbReference type="InterPro" id="IPR003772">
    <property type="entry name" value="YceD"/>
</dbReference>
<dbReference type="Proteomes" id="UP000199008">
    <property type="component" value="Unassembled WGS sequence"/>
</dbReference>
<feature type="region of interest" description="Disordered" evidence="1">
    <location>
        <begin position="142"/>
        <end position="172"/>
    </location>
</feature>
<dbReference type="Pfam" id="PF02620">
    <property type="entry name" value="YceD"/>
    <property type="match status" value="1"/>
</dbReference>
<reference evidence="3" key="1">
    <citation type="submission" date="2016-10" db="EMBL/GenBank/DDBJ databases">
        <authorList>
            <person name="Varghese N."/>
            <person name="Submissions S."/>
        </authorList>
    </citation>
    <scope>NUCLEOTIDE SEQUENCE [LARGE SCALE GENOMIC DNA]</scope>
    <source>
        <strain evidence="3">CGMCC 1.8895</strain>
    </source>
</reference>
<protein>
    <recommendedName>
        <fullName evidence="4">DUF177 domain-containing protein</fullName>
    </recommendedName>
</protein>
<name>A0A1G9A0X9_9BACL</name>
<dbReference type="STRING" id="576118.SAMN05216216_10175"/>
<keyword evidence="3" id="KW-1185">Reference proteome</keyword>
<evidence type="ECO:0000313" key="3">
    <source>
        <dbReference type="Proteomes" id="UP000199008"/>
    </source>
</evidence>
<evidence type="ECO:0000313" key="2">
    <source>
        <dbReference type="EMBL" id="SDK21018.1"/>
    </source>
</evidence>
<gene>
    <name evidence="2" type="ORF">SAMN05216216_10175</name>
</gene>
<dbReference type="EMBL" id="FNFY01000001">
    <property type="protein sequence ID" value="SDK21018.1"/>
    <property type="molecule type" value="Genomic_DNA"/>
</dbReference>
<feature type="compositionally biased region" description="Basic and acidic residues" evidence="1">
    <location>
        <begin position="146"/>
        <end position="164"/>
    </location>
</feature>
<dbReference type="AlphaFoldDB" id="A0A1G9A0X9"/>